<sequence>MPREAEPSTNEQAFLLSALRENIRLDGRAFDHYRPISLTFGDEYGTADVRIGKTRVLAKVSCEVTAPYPDRKFDGIFIISTELSPIGSPAFEVGRQDQTEILLSRLLEKTIRRSGALDTESLCIIAGQKCFQLRADLHVLDHDGNLVDASCLALVAALLHFRRPDIEVHGEDVTIFSLQEREPVKLSMQHQPFCVSFSYYDSGQLVLQDASLLEEQCREGEIVISMNRFGEICQIAKYGGTPVDGLSMLTTTNAALQRAKAFDKLVKETLADDEKSRDMGGLMAELSAENERPQERPRSPLGAGMATLLGRPALLGQPQSNAEWGFPDDLFRPKDGDSDSSSDASDGLEIIAVTHGRATQSRQPTSSRVMQENTKGALSHGRLGASNGIKRNASYLDDIRSARPDETKRQKVGHGVQRNGARATEEVLGKARPSSLKRPVSPPHRFTTLKDQHGRPTGIIRQASRTPSVSNGATKPSSQRAHSDGVRSRSEQQLNAAGVKQFPTPQTGSRNAPVLLDGKPPARVAHEQPSFKSTVPKASNGQAAPAVNGTTSTNKAVPKPVHEQPSIKPTVSRASDGQAARTMHRPTSTNKPLPRPSQPAIKVPSAPKTATRNMPFEEDDDPDIVIVEVKNSNRGDARQDAPSSHLAPSLSTAERQRQLQMSRSLRQENVQRREDSGSGANEVPAFFKAESPAASVAFEAIKSEHTDRRHQGDSMRIEDASPDHPSAHQLLPAETLPPARPQAGISIQSARITMKAEDIDEKPRSSSFESRKIPSLEPLEQHPNPTTMSTDKLDVAASAPEFPQKDVAKNSKQRDGPTKRHDDVMAQLKAMKDREIKEQEEKRAAEEREAEAARIANDLKMSTAALQAAAHVEQIKKRDAGAKARREADERLEAEARRKKKEKKQSEAQQWEEAQRAREAQSKAQQKRAEDARKEAAAINAGEGSMAKLKAIKQHSPPQSAVAADTEPATQSPASIGMALFSASSAKTGRPQPGSSALLEAASRSSERQSIAGPIPVDGSSGLSEHEAARQKRIQAKQKRNVRIHNAEDSVTKDDSTKEPASKVPATTEPPSIPNGPVSLSSVAGQSLLTHSDYVRQLKPAAFNTQQKENTNADTFKRNHGRQLGEILLEDVCLLKWRDSGIKFSEIVDLFERAFNYKRAQETFRSRFRQVKDAIRVADVSNDIIDLAYNENQEALVELNKKIHGTWPPPSAKDTAWQRPRDPTGHFIAQPKRTTPAPATVPTAQAFASSTPLGLQPTPLIERPNVPDYGNYSAEARPQMGGKTINESYLNHHLELMHEEYDRYLEDMQAEREPSPITNKDRCHWAYQVERRQISQDEMEDGLDIDQISWIACSEAVDNAPEANEVALQEVVRVPKGRKAAFDISKGNSVDNDVDDEGLITSTMTLKAGGIVQVRIFKFLRTHQDGVLPQSKEGWAPKVVYHVKERTTKTSGDDMFEYSTKTVEETYSHGKTYTTLELANKRAVERWVQRTFSSDSAHLRRRQLEEQALQKHYLDQLDEEDSEMFEHSIDTEDGRETFEVWVEDGELEGPRN</sequence>
<keyword evidence="2" id="KW-1185">Reference proteome</keyword>
<dbReference type="Proteomes" id="UP001281147">
    <property type="component" value="Unassembled WGS sequence"/>
</dbReference>
<evidence type="ECO:0000313" key="2">
    <source>
        <dbReference type="Proteomes" id="UP001281147"/>
    </source>
</evidence>
<proteinExistence type="predicted"/>
<comment type="caution">
    <text evidence="1">The sequence shown here is derived from an EMBL/GenBank/DDBJ whole genome shotgun (WGS) entry which is preliminary data.</text>
</comment>
<gene>
    <name evidence="1" type="primary">RRP45_1</name>
    <name evidence="1" type="ORF">LTR37_002572</name>
</gene>
<name>A0ACC3NS29_9PEZI</name>
<dbReference type="EMBL" id="JAUTXU010000014">
    <property type="protein sequence ID" value="KAK3722139.1"/>
    <property type="molecule type" value="Genomic_DNA"/>
</dbReference>
<evidence type="ECO:0000313" key="1">
    <source>
        <dbReference type="EMBL" id="KAK3722139.1"/>
    </source>
</evidence>
<reference evidence="1" key="1">
    <citation type="submission" date="2023-07" db="EMBL/GenBank/DDBJ databases">
        <title>Black Yeasts Isolated from many extreme environments.</title>
        <authorList>
            <person name="Coleine C."/>
            <person name="Stajich J.E."/>
            <person name="Selbmann L."/>
        </authorList>
    </citation>
    <scope>NUCLEOTIDE SEQUENCE</scope>
    <source>
        <strain evidence="1">CCFEE 5714</strain>
    </source>
</reference>
<protein>
    <submittedName>
        <fullName evidence="1">3'-5'-exoribonuclease</fullName>
    </submittedName>
</protein>
<accession>A0ACC3NS29</accession>
<organism evidence="1 2">
    <name type="scientific">Vermiconidia calcicola</name>
    <dbReference type="NCBI Taxonomy" id="1690605"/>
    <lineage>
        <taxon>Eukaryota</taxon>
        <taxon>Fungi</taxon>
        <taxon>Dikarya</taxon>
        <taxon>Ascomycota</taxon>
        <taxon>Pezizomycotina</taxon>
        <taxon>Dothideomycetes</taxon>
        <taxon>Dothideomycetidae</taxon>
        <taxon>Mycosphaerellales</taxon>
        <taxon>Extremaceae</taxon>
        <taxon>Vermiconidia</taxon>
    </lineage>
</organism>